<reference key="2">
    <citation type="submission" date="2011-10" db="EMBL/GenBank/DDBJ databases">
        <title>The genome and transcriptome sequence of Clonorchis sinensis provide insights into the carcinogenic liver fluke.</title>
        <authorList>
            <person name="Wang X."/>
            <person name="Huang Y."/>
            <person name="Chen W."/>
            <person name="Liu H."/>
            <person name="Guo L."/>
            <person name="Chen Y."/>
            <person name="Luo F."/>
            <person name="Zhou W."/>
            <person name="Sun J."/>
            <person name="Mao Q."/>
            <person name="Liang P."/>
            <person name="Zhou C."/>
            <person name="Tian Y."/>
            <person name="Men J."/>
            <person name="Lv X."/>
            <person name="Huang L."/>
            <person name="Zhou J."/>
            <person name="Hu Y."/>
            <person name="Li R."/>
            <person name="Zhang F."/>
            <person name="Lei H."/>
            <person name="Li X."/>
            <person name="Hu X."/>
            <person name="Liang C."/>
            <person name="Xu J."/>
            <person name="Wu Z."/>
            <person name="Yu X."/>
        </authorList>
    </citation>
    <scope>NUCLEOTIDE SEQUENCE</scope>
    <source>
        <strain>Henan</strain>
    </source>
</reference>
<dbReference type="AlphaFoldDB" id="G7YV73"/>
<keyword evidence="3" id="KW-1185">Reference proteome</keyword>
<evidence type="ECO:0000256" key="1">
    <source>
        <dbReference type="SAM" id="MobiDB-lite"/>
    </source>
</evidence>
<accession>G7YV73</accession>
<dbReference type="Proteomes" id="UP000008909">
    <property type="component" value="Unassembled WGS sequence"/>
</dbReference>
<proteinExistence type="predicted"/>
<feature type="region of interest" description="Disordered" evidence="1">
    <location>
        <begin position="95"/>
        <end position="118"/>
    </location>
</feature>
<organism evidence="2 3">
    <name type="scientific">Clonorchis sinensis</name>
    <name type="common">Chinese liver fluke</name>
    <dbReference type="NCBI Taxonomy" id="79923"/>
    <lineage>
        <taxon>Eukaryota</taxon>
        <taxon>Metazoa</taxon>
        <taxon>Spiralia</taxon>
        <taxon>Lophotrochozoa</taxon>
        <taxon>Platyhelminthes</taxon>
        <taxon>Trematoda</taxon>
        <taxon>Digenea</taxon>
        <taxon>Opisthorchiida</taxon>
        <taxon>Opisthorchiata</taxon>
        <taxon>Opisthorchiidae</taxon>
        <taxon>Clonorchis</taxon>
    </lineage>
</organism>
<protein>
    <submittedName>
        <fullName evidence="2">Uncharacterized protein</fullName>
    </submittedName>
</protein>
<evidence type="ECO:0000313" key="3">
    <source>
        <dbReference type="Proteomes" id="UP000008909"/>
    </source>
</evidence>
<reference evidence="2" key="1">
    <citation type="journal article" date="2011" name="Genome Biol.">
        <title>The draft genome of the carcinogenic human liver fluke Clonorchis sinensis.</title>
        <authorList>
            <person name="Wang X."/>
            <person name="Chen W."/>
            <person name="Huang Y."/>
            <person name="Sun J."/>
            <person name="Men J."/>
            <person name="Liu H."/>
            <person name="Luo F."/>
            <person name="Guo L."/>
            <person name="Lv X."/>
            <person name="Deng C."/>
            <person name="Zhou C."/>
            <person name="Fan Y."/>
            <person name="Li X."/>
            <person name="Huang L."/>
            <person name="Hu Y."/>
            <person name="Liang C."/>
            <person name="Hu X."/>
            <person name="Xu J."/>
            <person name="Yu X."/>
        </authorList>
    </citation>
    <scope>NUCLEOTIDE SEQUENCE [LARGE SCALE GENOMIC DNA]</scope>
    <source>
        <strain evidence="2">Henan</strain>
    </source>
</reference>
<dbReference type="EMBL" id="DF144412">
    <property type="protein sequence ID" value="GAA56853.1"/>
    <property type="molecule type" value="Genomic_DNA"/>
</dbReference>
<evidence type="ECO:0000313" key="2">
    <source>
        <dbReference type="EMBL" id="GAA56853.1"/>
    </source>
</evidence>
<sequence>MAHGDNKPAYRIVDVSKSSNSFAFRRHSKPSRGYILDKVVRISAYGDVYYLPENVCNTVTTEMKTVDKTLAYRPRNSEFDPRQACVSVNVDTRKESKLTRDNRSTSKKNASQCSGVNEDRDDLCRYPYQPMLSTFTGQAKLCFPSSSENQQCDYGPCKSTWRKKSGDHIQLSNNDTFRRNVTDLKDLFIFTSRTYTGPIVVENISPPPTKIREKGSYRERTSVRKTLIFLLIADYWDARIDISDDPIVISFRNLGSKQSRGEEIDCASYRRGVTVRIREVGRCIKSHIHIVVSNELELPSAIKSTNAQRFQYPKHTLK</sequence>
<name>G7YV73_CLOSI</name>
<feature type="compositionally biased region" description="Basic and acidic residues" evidence="1">
    <location>
        <begin position="95"/>
        <end position="104"/>
    </location>
</feature>
<gene>
    <name evidence="2" type="ORF">CLF_111667</name>
</gene>